<dbReference type="PANTHER" id="PTHR33795">
    <property type="entry name" value="INSERTION ELEMENT IS150 PROTEIN INSJ"/>
    <property type="match status" value="1"/>
</dbReference>
<sequence length="176" mass="19982">MSKYTDEQKVAVAVDYCSGSAGMRAVALRHGVDFTSLRQWVAGYREHGAAGVQTKPRQRYSAEFKLAVVLRKRAERLSDRQAAALFNVRRFNIIRDWERAYDAGGVGALEPYITERRKKAMKKPLVLPERAQESDVARSKEDLIAELNQLRMENAYLKKLDGTFNGSLQHLPINIE</sequence>
<keyword evidence="4" id="KW-1185">Reference proteome</keyword>
<dbReference type="InterPro" id="IPR009057">
    <property type="entry name" value="Homeodomain-like_sf"/>
</dbReference>
<dbReference type="InterPro" id="IPR036388">
    <property type="entry name" value="WH-like_DNA-bd_sf"/>
</dbReference>
<accession>A0ABT3ZMX4</accession>
<dbReference type="InterPro" id="IPR010921">
    <property type="entry name" value="Trp_repressor/repl_initiator"/>
</dbReference>
<protein>
    <submittedName>
        <fullName evidence="3">Helix-turn-helix domain-containing protein</fullName>
    </submittedName>
</protein>
<organism evidence="3 4">
    <name type="scientific">Robbsia betulipollinis</name>
    <dbReference type="NCBI Taxonomy" id="2981849"/>
    <lineage>
        <taxon>Bacteria</taxon>
        <taxon>Pseudomonadati</taxon>
        <taxon>Pseudomonadota</taxon>
        <taxon>Betaproteobacteria</taxon>
        <taxon>Burkholderiales</taxon>
        <taxon>Burkholderiaceae</taxon>
        <taxon>Robbsia</taxon>
    </lineage>
</organism>
<name>A0ABT3ZMX4_9BURK</name>
<dbReference type="InterPro" id="IPR002514">
    <property type="entry name" value="Transposase_8"/>
</dbReference>
<comment type="similarity">
    <text evidence="1">Belongs to the IS150/IS1296 orfA family.</text>
</comment>
<evidence type="ECO:0000313" key="4">
    <source>
        <dbReference type="Proteomes" id="UP001082899"/>
    </source>
</evidence>
<dbReference type="Pfam" id="PF13518">
    <property type="entry name" value="HTH_28"/>
    <property type="match status" value="1"/>
</dbReference>
<comment type="caution">
    <text evidence="3">The sequence shown here is derived from an EMBL/GenBank/DDBJ whole genome shotgun (WGS) entry which is preliminary data.</text>
</comment>
<dbReference type="InterPro" id="IPR052057">
    <property type="entry name" value="IS150/IS1296_orfA-like"/>
</dbReference>
<feature type="domain" description="Insertion element IS150 protein InsJ-like helix-turn-helix" evidence="2">
    <location>
        <begin position="64"/>
        <end position="115"/>
    </location>
</feature>
<dbReference type="Pfam" id="PF01527">
    <property type="entry name" value="HTH_Tnp_1"/>
    <property type="match status" value="1"/>
</dbReference>
<gene>
    <name evidence="3" type="ORF">OVY01_11800</name>
</gene>
<dbReference type="EMBL" id="JAPMXC010000002">
    <property type="protein sequence ID" value="MCY0387906.1"/>
    <property type="molecule type" value="Genomic_DNA"/>
</dbReference>
<dbReference type="SUPFAM" id="SSF48295">
    <property type="entry name" value="TrpR-like"/>
    <property type="match status" value="1"/>
</dbReference>
<reference evidence="3" key="1">
    <citation type="submission" date="2022-11" db="EMBL/GenBank/DDBJ databases">
        <title>Robbsia betulipollinis sp. nov., isolated from pollen of birch (Betula pendula).</title>
        <authorList>
            <person name="Shi H."/>
            <person name="Ambika Manirajan B."/>
            <person name="Ratering S."/>
            <person name="Geissler-Plaum R."/>
            <person name="Schnell S."/>
        </authorList>
    </citation>
    <scope>NUCLEOTIDE SEQUENCE</scope>
    <source>
        <strain evidence="3">Bb-Pol-6</strain>
    </source>
</reference>
<evidence type="ECO:0000313" key="3">
    <source>
        <dbReference type="EMBL" id="MCY0387906.1"/>
    </source>
</evidence>
<evidence type="ECO:0000256" key="1">
    <source>
        <dbReference type="ARBA" id="ARBA00038232"/>
    </source>
</evidence>
<dbReference type="Proteomes" id="UP001082899">
    <property type="component" value="Unassembled WGS sequence"/>
</dbReference>
<dbReference type="PANTHER" id="PTHR33795:SF1">
    <property type="entry name" value="INSERTION ELEMENT IS150 PROTEIN INSJ"/>
    <property type="match status" value="1"/>
</dbReference>
<dbReference type="Gene3D" id="1.10.10.10">
    <property type="entry name" value="Winged helix-like DNA-binding domain superfamily/Winged helix DNA-binding domain"/>
    <property type="match status" value="2"/>
</dbReference>
<proteinExistence type="inferred from homology"/>
<dbReference type="InterPro" id="IPR055247">
    <property type="entry name" value="InsJ-like_HTH"/>
</dbReference>
<evidence type="ECO:0000259" key="2">
    <source>
        <dbReference type="Pfam" id="PF13518"/>
    </source>
</evidence>
<dbReference type="RefSeq" id="WP_267847764.1">
    <property type="nucleotide sequence ID" value="NZ_JAPMXC010000002.1"/>
</dbReference>
<dbReference type="SUPFAM" id="SSF46689">
    <property type="entry name" value="Homeodomain-like"/>
    <property type="match status" value="1"/>
</dbReference>